<keyword evidence="8" id="KW-0406">Ion transport</keyword>
<evidence type="ECO:0000256" key="9">
    <source>
        <dbReference type="ARBA" id="ARBA00023136"/>
    </source>
</evidence>
<evidence type="ECO:0000256" key="1">
    <source>
        <dbReference type="ARBA" id="ARBA00004651"/>
    </source>
</evidence>
<feature type="transmembrane region" description="Helical" evidence="12">
    <location>
        <begin position="147"/>
        <end position="165"/>
    </location>
</feature>
<name>A0AAV2QNH3_MEGNR</name>
<dbReference type="GO" id="GO:0005886">
    <property type="term" value="C:plasma membrane"/>
    <property type="evidence" value="ECO:0007669"/>
    <property type="project" value="UniProtKB-SubCell"/>
</dbReference>
<keyword evidence="5 12" id="KW-0812">Transmembrane</keyword>
<feature type="transmembrane region" description="Helical" evidence="12">
    <location>
        <begin position="673"/>
        <end position="691"/>
    </location>
</feature>
<feature type="compositionally biased region" description="Polar residues" evidence="11">
    <location>
        <begin position="1"/>
        <end position="17"/>
    </location>
</feature>
<dbReference type="EMBL" id="CAXKWB010009162">
    <property type="protein sequence ID" value="CAL4093705.1"/>
    <property type="molecule type" value="Genomic_DNA"/>
</dbReference>
<dbReference type="AlphaFoldDB" id="A0AAV2QNH3"/>
<feature type="transmembrane region" description="Helical" evidence="12">
    <location>
        <begin position="562"/>
        <end position="584"/>
    </location>
</feature>
<keyword evidence="14" id="KW-1185">Reference proteome</keyword>
<gene>
    <name evidence="13" type="ORF">MNOR_LOCUS14942</name>
</gene>
<feature type="transmembrane region" description="Helical" evidence="12">
    <location>
        <begin position="517"/>
        <end position="541"/>
    </location>
</feature>
<dbReference type="PANTHER" id="PTHR21522">
    <property type="entry name" value="PROTON CHANNEL OTOP"/>
    <property type="match status" value="1"/>
</dbReference>
<organism evidence="13 14">
    <name type="scientific">Meganyctiphanes norvegica</name>
    <name type="common">Northern krill</name>
    <name type="synonym">Thysanopoda norvegica</name>
    <dbReference type="NCBI Taxonomy" id="48144"/>
    <lineage>
        <taxon>Eukaryota</taxon>
        <taxon>Metazoa</taxon>
        <taxon>Ecdysozoa</taxon>
        <taxon>Arthropoda</taxon>
        <taxon>Crustacea</taxon>
        <taxon>Multicrustacea</taxon>
        <taxon>Malacostraca</taxon>
        <taxon>Eumalacostraca</taxon>
        <taxon>Eucarida</taxon>
        <taxon>Euphausiacea</taxon>
        <taxon>Euphausiidae</taxon>
        <taxon>Meganyctiphanes</taxon>
    </lineage>
</organism>
<dbReference type="InterPro" id="IPR004878">
    <property type="entry name" value="Otopetrin"/>
</dbReference>
<comment type="similarity">
    <text evidence="2">Belongs to the otopetrin family.</text>
</comment>
<feature type="transmembrane region" description="Helical" evidence="12">
    <location>
        <begin position="477"/>
        <end position="497"/>
    </location>
</feature>
<feature type="region of interest" description="Disordered" evidence="11">
    <location>
        <begin position="1"/>
        <end position="94"/>
    </location>
</feature>
<evidence type="ECO:0000256" key="5">
    <source>
        <dbReference type="ARBA" id="ARBA00022692"/>
    </source>
</evidence>
<keyword evidence="3" id="KW-0813">Transport</keyword>
<evidence type="ECO:0000256" key="4">
    <source>
        <dbReference type="ARBA" id="ARBA00022475"/>
    </source>
</evidence>
<evidence type="ECO:0000256" key="11">
    <source>
        <dbReference type="SAM" id="MobiDB-lite"/>
    </source>
</evidence>
<protein>
    <recommendedName>
        <fullName evidence="15">Otopetrin</fullName>
    </recommendedName>
</protein>
<feature type="transmembrane region" description="Helical" evidence="12">
    <location>
        <begin position="596"/>
        <end position="617"/>
    </location>
</feature>
<feature type="compositionally biased region" description="Low complexity" evidence="11">
    <location>
        <begin position="73"/>
        <end position="86"/>
    </location>
</feature>
<evidence type="ECO:0000256" key="8">
    <source>
        <dbReference type="ARBA" id="ARBA00023065"/>
    </source>
</evidence>
<reference evidence="13 14" key="1">
    <citation type="submission" date="2024-05" db="EMBL/GenBank/DDBJ databases">
        <authorList>
            <person name="Wallberg A."/>
        </authorList>
    </citation>
    <scope>NUCLEOTIDE SEQUENCE [LARGE SCALE GENOMIC DNA]</scope>
</reference>
<keyword evidence="7 12" id="KW-1133">Transmembrane helix</keyword>
<dbReference type="Proteomes" id="UP001497623">
    <property type="component" value="Unassembled WGS sequence"/>
</dbReference>
<feature type="transmembrane region" description="Helical" evidence="12">
    <location>
        <begin position="321"/>
        <end position="341"/>
    </location>
</feature>
<evidence type="ECO:0000256" key="6">
    <source>
        <dbReference type="ARBA" id="ARBA00022781"/>
    </source>
</evidence>
<feature type="transmembrane region" description="Helical" evidence="12">
    <location>
        <begin position="252"/>
        <end position="271"/>
    </location>
</feature>
<feature type="non-terminal residue" evidence="13">
    <location>
        <position position="709"/>
    </location>
</feature>
<dbReference type="GO" id="GO:0015252">
    <property type="term" value="F:proton channel activity"/>
    <property type="evidence" value="ECO:0007669"/>
    <property type="project" value="InterPro"/>
</dbReference>
<keyword evidence="4" id="KW-1003">Cell membrane</keyword>
<feature type="transmembrane region" description="Helical" evidence="12">
    <location>
        <begin position="413"/>
        <end position="432"/>
    </location>
</feature>
<evidence type="ECO:0000313" key="14">
    <source>
        <dbReference type="Proteomes" id="UP001497623"/>
    </source>
</evidence>
<feature type="compositionally biased region" description="Low complexity" evidence="11">
    <location>
        <begin position="18"/>
        <end position="37"/>
    </location>
</feature>
<dbReference type="Pfam" id="PF03189">
    <property type="entry name" value="Otopetrin"/>
    <property type="match status" value="1"/>
</dbReference>
<comment type="subcellular location">
    <subcellularLocation>
        <location evidence="1">Cell membrane</location>
        <topology evidence="1">Multi-pass membrane protein</topology>
    </subcellularLocation>
</comment>
<accession>A0AAV2QNH3</accession>
<evidence type="ECO:0000256" key="12">
    <source>
        <dbReference type="SAM" id="Phobius"/>
    </source>
</evidence>
<dbReference type="PANTHER" id="PTHR21522:SF58">
    <property type="entry name" value="AGAP000074-PA"/>
    <property type="match status" value="1"/>
</dbReference>
<sequence length="709" mass="79593">MDSNVRPATSDGENVSPTNNNYENMNMSENNSQENTTLTDRNINNNLKLNQDGERTMPPVADDKPPSSLYFASSPTSSTPSPTSSTLPPPSYYSPPTTPGFASPVFPSSVLVDEDSTSENHGTSTEMKQTSKEERNIYFKEAMSINLSKMYCIAVFMAAILIYVGDSLSKSGFVLAEYFNIYLMVVHIIWLAFVHHDIRKYLQFVSETVSQAQGTQPDSSSGSETCKPLKTITAADRYYGFASGRHSAGGSIYLKAGATVFFFGYIIWLGLTLGTSIQHLQDDTCYNLSHIIMTSVEIIHVAYQLFFVFKYSNLIINRWINFSRFGVMHSIATSACLWFYFLYHEILLAIDAQNSFVYTDTIDPIPPVILPEPVNPILNTTTTTVPPEEKWNIYYGCRNSSDIDEVMTGSGPYLFPFAIEFNLVVIGLWIAVWQNLGKMGNHTHYPSVLIKTGEDQSKSFYSNLHIHVDCHSSNRGLFAGMLTMILTVISVVFFFVIDQAVPTTRSIRAATNFHYDFPLVQIIRGITEGVLLLLLLTSTLVAYSSIRTLDIVKGGFRSVDNILLFITLPFIFFFALCTMIPYFSITEGVHIPPEEIIFVIVMILYAIQPVVQTAFICDGLHRCSNSSELQTRKPGREAITYLIVTNVTMWLFETLQINTYGANKEGFDFYEPVMWSVISHLGMPFAVFFRFHSSACMADIWSYAYEADT</sequence>
<evidence type="ECO:0000256" key="10">
    <source>
        <dbReference type="ARBA" id="ARBA00023303"/>
    </source>
</evidence>
<evidence type="ECO:0000256" key="7">
    <source>
        <dbReference type="ARBA" id="ARBA00022989"/>
    </source>
</evidence>
<keyword evidence="10" id="KW-0407">Ion channel</keyword>
<feature type="transmembrane region" description="Helical" evidence="12">
    <location>
        <begin position="638"/>
        <end position="661"/>
    </location>
</feature>
<evidence type="ECO:0000256" key="3">
    <source>
        <dbReference type="ARBA" id="ARBA00022448"/>
    </source>
</evidence>
<keyword evidence="9 12" id="KW-0472">Membrane</keyword>
<keyword evidence="6" id="KW-0375">Hydrogen ion transport</keyword>
<evidence type="ECO:0008006" key="15">
    <source>
        <dbReference type="Google" id="ProtNLM"/>
    </source>
</evidence>
<feature type="transmembrane region" description="Helical" evidence="12">
    <location>
        <begin position="291"/>
        <end position="309"/>
    </location>
</feature>
<evidence type="ECO:0000313" key="13">
    <source>
        <dbReference type="EMBL" id="CAL4093705.1"/>
    </source>
</evidence>
<proteinExistence type="inferred from homology"/>
<feature type="compositionally biased region" description="Basic and acidic residues" evidence="11">
    <location>
        <begin position="51"/>
        <end position="65"/>
    </location>
</feature>
<evidence type="ECO:0000256" key="2">
    <source>
        <dbReference type="ARBA" id="ARBA00006513"/>
    </source>
</evidence>
<feature type="transmembrane region" description="Helical" evidence="12">
    <location>
        <begin position="171"/>
        <end position="193"/>
    </location>
</feature>
<comment type="caution">
    <text evidence="13">The sequence shown here is derived from an EMBL/GenBank/DDBJ whole genome shotgun (WGS) entry which is preliminary data.</text>
</comment>
<feature type="compositionally biased region" description="Polar residues" evidence="11">
    <location>
        <begin position="38"/>
        <end position="49"/>
    </location>
</feature>